<keyword evidence="1" id="KW-0732">Signal</keyword>
<feature type="chain" id="PRO_5039514726" description="Lipoprotein" evidence="1">
    <location>
        <begin position="22"/>
        <end position="323"/>
    </location>
</feature>
<reference evidence="2 3" key="1">
    <citation type="submission" date="2013-02" db="EMBL/GenBank/DDBJ databases">
        <title>Genome sequence of Clostridium saccharoperbutylacetonicum N1-4(HMT).</title>
        <authorList>
            <person name="Poehlein A."/>
            <person name="Daniel R."/>
        </authorList>
    </citation>
    <scope>NUCLEOTIDE SEQUENCE [LARGE SCALE GENOMIC DNA]</scope>
    <source>
        <strain evidence="3">N1-4(HMT)</strain>
    </source>
</reference>
<dbReference type="eggNOG" id="ENOG50334N4">
    <property type="taxonomic scope" value="Bacteria"/>
</dbReference>
<name>M1MKB9_9CLOT</name>
<protein>
    <recommendedName>
        <fullName evidence="4">Lipoprotein</fullName>
    </recommendedName>
</protein>
<evidence type="ECO:0008006" key="4">
    <source>
        <dbReference type="Google" id="ProtNLM"/>
    </source>
</evidence>
<dbReference type="Proteomes" id="UP000011728">
    <property type="component" value="Chromosome"/>
</dbReference>
<evidence type="ECO:0000313" key="3">
    <source>
        <dbReference type="Proteomes" id="UP000011728"/>
    </source>
</evidence>
<dbReference type="HOGENOM" id="CLU_879101_0_0_9"/>
<dbReference type="OrthoDB" id="1896795at2"/>
<dbReference type="RefSeq" id="WP_015394685.1">
    <property type="nucleotide sequence ID" value="NC_020291.1"/>
</dbReference>
<accession>M1MKB9</accession>
<dbReference type="AlphaFoldDB" id="M1MKB9"/>
<dbReference type="STRING" id="36745.CLSAP_43910"/>
<organism evidence="2 3">
    <name type="scientific">Clostridium saccharoperbutylacetonicum N1-4(HMT)</name>
    <dbReference type="NCBI Taxonomy" id="931276"/>
    <lineage>
        <taxon>Bacteria</taxon>
        <taxon>Bacillati</taxon>
        <taxon>Bacillota</taxon>
        <taxon>Clostridia</taxon>
        <taxon>Eubacteriales</taxon>
        <taxon>Clostridiaceae</taxon>
        <taxon>Clostridium</taxon>
    </lineage>
</organism>
<proteinExistence type="predicted"/>
<keyword evidence="3" id="KW-1185">Reference proteome</keyword>
<dbReference type="PATRIC" id="fig|931276.5.peg.4657"/>
<feature type="signal peptide" evidence="1">
    <location>
        <begin position="1"/>
        <end position="21"/>
    </location>
</feature>
<dbReference type="EMBL" id="CP004121">
    <property type="protein sequence ID" value="AGF58374.1"/>
    <property type="molecule type" value="Genomic_DNA"/>
</dbReference>
<evidence type="ECO:0000313" key="2">
    <source>
        <dbReference type="EMBL" id="AGF58374.1"/>
    </source>
</evidence>
<dbReference type="PROSITE" id="PS51257">
    <property type="entry name" value="PROKAR_LIPOPROTEIN"/>
    <property type="match status" value="1"/>
</dbReference>
<evidence type="ECO:0000256" key="1">
    <source>
        <dbReference type="SAM" id="SignalP"/>
    </source>
</evidence>
<sequence length="323" mass="34941">MKMKKTLAIIMTAALAAGTLAGCNQATLNYSQELSNTAKWEATTSNVDGTFKIDAKGISKQVNFTATGYKAKDKAYVNIKLTDPTGLIKLPEIKEYVDLASGSMEINKGYFEEIYTLTGQAVPNGLAQIKEEYLSFDLASSGLDKDKIKALCQPDGMAQFTKLLFGEKNDLDLPFVQNGREYSLNLNSDQTTDLAVKAIKAATNNLDNINTSFKMGLPAESITQMKAAVNSSEFDKGLAEVKLALAGSTISSKETFTDTSYNSDFSMNLKVKDFGDVSLNMKSSAVKSEVKEITSPTSVLKVTQADLLKMLTPSKETSNTIAK</sequence>
<gene>
    <name evidence="2" type="ORF">Cspa_c46210</name>
</gene>
<dbReference type="KEGG" id="csr:Cspa_c46210"/>